<dbReference type="Proteomes" id="UP000310636">
    <property type="component" value="Unassembled WGS sequence"/>
</dbReference>
<dbReference type="SMART" id="SM00342">
    <property type="entry name" value="HTH_ARAC"/>
    <property type="match status" value="1"/>
</dbReference>
<dbReference type="Pfam" id="PF12833">
    <property type="entry name" value="HTH_18"/>
    <property type="match status" value="1"/>
</dbReference>
<keyword evidence="3" id="KW-0804">Transcription</keyword>
<dbReference type="Gene3D" id="2.60.120.10">
    <property type="entry name" value="Jelly Rolls"/>
    <property type="match status" value="1"/>
</dbReference>
<reference evidence="5 6" key="1">
    <citation type="submission" date="2019-04" db="EMBL/GenBank/DDBJ databases">
        <title>Cohnella sp. nov. isolated from preserved vegetables.</title>
        <authorList>
            <person name="Lin S.-Y."/>
            <person name="Hung M.-H."/>
            <person name="Young C.-C."/>
        </authorList>
    </citation>
    <scope>NUCLEOTIDE SEQUENCE [LARGE SCALE GENOMIC DNA]</scope>
    <source>
        <strain evidence="5 6">CC-MHH1044</strain>
    </source>
</reference>
<dbReference type="RefSeq" id="WP_136370355.1">
    <property type="nucleotide sequence ID" value="NZ_SSOB01000015.1"/>
</dbReference>
<dbReference type="GO" id="GO:0043565">
    <property type="term" value="F:sequence-specific DNA binding"/>
    <property type="evidence" value="ECO:0007669"/>
    <property type="project" value="InterPro"/>
</dbReference>
<dbReference type="SUPFAM" id="SSF51215">
    <property type="entry name" value="Regulatory protein AraC"/>
    <property type="match status" value="1"/>
</dbReference>
<dbReference type="GO" id="GO:0003700">
    <property type="term" value="F:DNA-binding transcription factor activity"/>
    <property type="evidence" value="ECO:0007669"/>
    <property type="project" value="InterPro"/>
</dbReference>
<gene>
    <name evidence="5" type="ORF">E6C55_13680</name>
</gene>
<feature type="domain" description="HTH araC/xylS-type" evidence="4">
    <location>
        <begin position="186"/>
        <end position="284"/>
    </location>
</feature>
<dbReference type="Gene3D" id="1.10.10.60">
    <property type="entry name" value="Homeodomain-like"/>
    <property type="match status" value="2"/>
</dbReference>
<evidence type="ECO:0000313" key="6">
    <source>
        <dbReference type="Proteomes" id="UP000310636"/>
    </source>
</evidence>
<dbReference type="PROSITE" id="PS01124">
    <property type="entry name" value="HTH_ARAC_FAMILY_2"/>
    <property type="match status" value="1"/>
</dbReference>
<dbReference type="OrthoDB" id="2569619at2"/>
<keyword evidence="6" id="KW-1185">Reference proteome</keyword>
<dbReference type="Pfam" id="PF02311">
    <property type="entry name" value="AraC_binding"/>
    <property type="match status" value="1"/>
</dbReference>
<organism evidence="5 6">
    <name type="scientific">Cohnella fermenti</name>
    <dbReference type="NCBI Taxonomy" id="2565925"/>
    <lineage>
        <taxon>Bacteria</taxon>
        <taxon>Bacillati</taxon>
        <taxon>Bacillota</taxon>
        <taxon>Bacilli</taxon>
        <taxon>Bacillales</taxon>
        <taxon>Paenibacillaceae</taxon>
        <taxon>Cohnella</taxon>
    </lineage>
</organism>
<protein>
    <submittedName>
        <fullName evidence="5">Helix-turn-helix domain-containing protein</fullName>
    </submittedName>
</protein>
<dbReference type="PANTHER" id="PTHR46796">
    <property type="entry name" value="HTH-TYPE TRANSCRIPTIONAL ACTIVATOR RHAS-RELATED"/>
    <property type="match status" value="1"/>
</dbReference>
<dbReference type="InterPro" id="IPR003313">
    <property type="entry name" value="AraC-bd"/>
</dbReference>
<evidence type="ECO:0000313" key="5">
    <source>
        <dbReference type="EMBL" id="THF78767.1"/>
    </source>
</evidence>
<accession>A0A4S4BUI4</accession>
<evidence type="ECO:0000259" key="4">
    <source>
        <dbReference type="PROSITE" id="PS01124"/>
    </source>
</evidence>
<sequence length="288" mass="32740">MSSEAVDAVTNSMLERAPVICSFRTETLRQPGLHSHNGYEVYLCAKGKGRFFAGDRMYPLAEGALFIIPPMRLHLSRPESEPFHRFVLSIEEHYWEKLLQTDAPLADAYRSLPDDDRLLCLTPAPNNAAMLQELLLQLEHELARHEPYAEAAVKGLLLRGLAEIARLRTGGPAPARSVSAADVKVEQILRYFSEHYQEELPMDEVAAKFRLSRSYMYRIFKNQTGFAPNEYVAALRLNKAKAILLRTDWPIIAVAAEVGFRDLSHFCHMFKRFTHTTPSGYRSRFGKT</sequence>
<evidence type="ECO:0000256" key="3">
    <source>
        <dbReference type="ARBA" id="ARBA00023163"/>
    </source>
</evidence>
<dbReference type="InterPro" id="IPR018060">
    <property type="entry name" value="HTH_AraC"/>
</dbReference>
<keyword evidence="1" id="KW-0805">Transcription regulation</keyword>
<keyword evidence="2" id="KW-0238">DNA-binding</keyword>
<evidence type="ECO:0000256" key="1">
    <source>
        <dbReference type="ARBA" id="ARBA00023015"/>
    </source>
</evidence>
<dbReference type="AlphaFoldDB" id="A0A4S4BUI4"/>
<comment type="caution">
    <text evidence="5">The sequence shown here is derived from an EMBL/GenBank/DDBJ whole genome shotgun (WGS) entry which is preliminary data.</text>
</comment>
<dbReference type="SUPFAM" id="SSF46689">
    <property type="entry name" value="Homeodomain-like"/>
    <property type="match status" value="2"/>
</dbReference>
<proteinExistence type="predicted"/>
<dbReference type="InterPro" id="IPR009057">
    <property type="entry name" value="Homeodomain-like_sf"/>
</dbReference>
<evidence type="ECO:0000256" key="2">
    <source>
        <dbReference type="ARBA" id="ARBA00023125"/>
    </source>
</evidence>
<dbReference type="InterPro" id="IPR037923">
    <property type="entry name" value="HTH-like"/>
</dbReference>
<dbReference type="InterPro" id="IPR050204">
    <property type="entry name" value="AraC_XylS_family_regulators"/>
</dbReference>
<name>A0A4S4BUI4_9BACL</name>
<dbReference type="InterPro" id="IPR014710">
    <property type="entry name" value="RmlC-like_jellyroll"/>
</dbReference>
<dbReference type="EMBL" id="SSOB01000015">
    <property type="protein sequence ID" value="THF78767.1"/>
    <property type="molecule type" value="Genomic_DNA"/>
</dbReference>